<keyword evidence="1" id="KW-0812">Transmembrane</keyword>
<dbReference type="EMBL" id="PEBV01000030">
    <property type="protein sequence ID" value="PTQ52222.1"/>
    <property type="molecule type" value="Genomic_DNA"/>
</dbReference>
<organism evidence="2 3">
    <name type="scientific">Hydrogenibacillus schlegelii</name>
    <name type="common">Bacillus schlegelii</name>
    <dbReference type="NCBI Taxonomy" id="1484"/>
    <lineage>
        <taxon>Bacteria</taxon>
        <taxon>Bacillati</taxon>
        <taxon>Bacillota</taxon>
        <taxon>Bacilli</taxon>
        <taxon>Bacillales</taxon>
        <taxon>Bacillales Family X. Incertae Sedis</taxon>
        <taxon>Hydrogenibacillus</taxon>
    </lineage>
</organism>
<evidence type="ECO:0000256" key="1">
    <source>
        <dbReference type="SAM" id="Phobius"/>
    </source>
</evidence>
<sequence length="94" mass="10323">MLFAQSTGGIDQGKAQDLFKQMEPFVNGFLTVLAAILVVYTVIAFGRVGYQYMTQPDDPQIRTLLVDTVRNVVIGWVIVVVAFAAARIISGIQF</sequence>
<accession>A0A2T5G7S0</accession>
<name>A0A2T5G7S0_HYDSH</name>
<dbReference type="AlphaFoldDB" id="A0A2T5G7S0"/>
<gene>
    <name evidence="2" type="ORF">HSCHL_0693</name>
</gene>
<dbReference type="Proteomes" id="UP000244180">
    <property type="component" value="Unassembled WGS sequence"/>
</dbReference>
<feature type="transmembrane region" description="Helical" evidence="1">
    <location>
        <begin position="25"/>
        <end position="48"/>
    </location>
</feature>
<evidence type="ECO:0000313" key="2">
    <source>
        <dbReference type="EMBL" id="PTQ52222.1"/>
    </source>
</evidence>
<keyword evidence="1" id="KW-0472">Membrane</keyword>
<comment type="caution">
    <text evidence="2">The sequence shown here is derived from an EMBL/GenBank/DDBJ whole genome shotgun (WGS) entry which is preliminary data.</text>
</comment>
<dbReference type="RefSeq" id="WP_273000473.1">
    <property type="nucleotide sequence ID" value="NZ_PEBV01000030.1"/>
</dbReference>
<keyword evidence="1" id="KW-1133">Transmembrane helix</keyword>
<protein>
    <submittedName>
        <fullName evidence="2">Uncharacterized protein</fullName>
    </submittedName>
</protein>
<evidence type="ECO:0000313" key="3">
    <source>
        <dbReference type="Proteomes" id="UP000244180"/>
    </source>
</evidence>
<feature type="transmembrane region" description="Helical" evidence="1">
    <location>
        <begin position="68"/>
        <end position="89"/>
    </location>
</feature>
<proteinExistence type="predicted"/>
<reference evidence="2 3" key="1">
    <citation type="submission" date="2017-08" db="EMBL/GenBank/DDBJ databases">
        <title>Burning lignite coal seam in the remote Altai Mountains harbors a hydrogen-driven thermophilic microbial community.</title>
        <authorList>
            <person name="Kadnikov V.V."/>
            <person name="Mardanov A.V."/>
            <person name="Ivasenko D."/>
            <person name="Beletsky A.V."/>
            <person name="Karnachuk O.V."/>
            <person name="Ravin N.V."/>
        </authorList>
    </citation>
    <scope>NUCLEOTIDE SEQUENCE [LARGE SCALE GENOMIC DNA]</scope>
    <source>
        <strain evidence="2">AL33</strain>
    </source>
</reference>